<evidence type="ECO:0000313" key="6">
    <source>
        <dbReference type="EMBL" id="MCE2595092.1"/>
    </source>
</evidence>
<dbReference type="PROSITE" id="PS50931">
    <property type="entry name" value="HTH_LYSR"/>
    <property type="match status" value="1"/>
</dbReference>
<dbReference type="CDD" id="cd08417">
    <property type="entry name" value="PBP2_Nitroaromatics_like"/>
    <property type="match status" value="1"/>
</dbReference>
<keyword evidence="2" id="KW-0805">Transcription regulation</keyword>
<dbReference type="Pfam" id="PF03466">
    <property type="entry name" value="LysR_substrate"/>
    <property type="match status" value="1"/>
</dbReference>
<keyword evidence="3" id="KW-0238">DNA-binding</keyword>
<name>A0ABS8WAG4_9GAMM</name>
<evidence type="ECO:0000256" key="4">
    <source>
        <dbReference type="ARBA" id="ARBA00023163"/>
    </source>
</evidence>
<comment type="similarity">
    <text evidence="1">Belongs to the LysR transcriptional regulatory family.</text>
</comment>
<dbReference type="EMBL" id="JAIMJA010000008">
    <property type="protein sequence ID" value="MCE2595092.1"/>
    <property type="molecule type" value="Genomic_DNA"/>
</dbReference>
<reference evidence="6 7" key="1">
    <citation type="journal article" date="2022" name="Environ. Microbiol. Rep.">
        <title>Eco-phylogenetic analyses reveal divergent evolution of vitamin B12 metabolism in the marine bacterial family 'Psychromonadaceae'.</title>
        <authorList>
            <person name="Jin X."/>
            <person name="Yang Y."/>
            <person name="Cao H."/>
            <person name="Gao B."/>
            <person name="Zhao Z."/>
        </authorList>
    </citation>
    <scope>NUCLEOTIDE SEQUENCE [LARGE SCALE GENOMIC DNA]</scope>
    <source>
        <strain evidence="6 7">MKS20</strain>
    </source>
</reference>
<dbReference type="InterPro" id="IPR036390">
    <property type="entry name" value="WH_DNA-bd_sf"/>
</dbReference>
<evidence type="ECO:0000313" key="7">
    <source>
        <dbReference type="Proteomes" id="UP001201273"/>
    </source>
</evidence>
<dbReference type="PANTHER" id="PTHR30118">
    <property type="entry name" value="HTH-TYPE TRANSCRIPTIONAL REGULATOR LEUO-RELATED"/>
    <property type="match status" value="1"/>
</dbReference>
<dbReference type="InterPro" id="IPR036388">
    <property type="entry name" value="WH-like_DNA-bd_sf"/>
</dbReference>
<gene>
    <name evidence="6" type="ORF">K6Y31_09705</name>
</gene>
<sequence>MQLQLRNLDLNLLTLFVTVMEQQNVSKAAKKLNMSQPAMSLGLNRLRKKFNDDLFYRSGGLMQPTTLAKSLYQPINDALKTIGHALPQDDNSENQVALDFNLAMQPALESLLLTKVLAHLHQVSPNIRLKNQYQMDLDALKYNRLDFLIGTQQYQGDELYSEQLTAEPFILAYNCAHPRMQQGMSLAAILAEDFAIVDPEIGLNNDEKMKVKYQVNSYQAALSLVAQTNVLTIIPKSCLDNSEAKRLINWQYTPFSKKHLDVYLTWLALRKHDNSHQWLREVLLSCSQPNKLSAVSA</sequence>
<dbReference type="PANTHER" id="PTHR30118:SF6">
    <property type="entry name" value="HTH-TYPE TRANSCRIPTIONAL REGULATOR LEUO"/>
    <property type="match status" value="1"/>
</dbReference>
<dbReference type="Pfam" id="PF00126">
    <property type="entry name" value="HTH_1"/>
    <property type="match status" value="1"/>
</dbReference>
<dbReference type="Proteomes" id="UP001201273">
    <property type="component" value="Unassembled WGS sequence"/>
</dbReference>
<dbReference type="Gene3D" id="1.10.10.10">
    <property type="entry name" value="Winged helix-like DNA-binding domain superfamily/Winged helix DNA-binding domain"/>
    <property type="match status" value="1"/>
</dbReference>
<accession>A0ABS8WAG4</accession>
<dbReference type="SUPFAM" id="SSF53850">
    <property type="entry name" value="Periplasmic binding protein-like II"/>
    <property type="match status" value="1"/>
</dbReference>
<dbReference type="SUPFAM" id="SSF46785">
    <property type="entry name" value="Winged helix' DNA-binding domain"/>
    <property type="match status" value="1"/>
</dbReference>
<comment type="caution">
    <text evidence="6">The sequence shown here is derived from an EMBL/GenBank/DDBJ whole genome shotgun (WGS) entry which is preliminary data.</text>
</comment>
<dbReference type="InterPro" id="IPR005119">
    <property type="entry name" value="LysR_subst-bd"/>
</dbReference>
<protein>
    <submittedName>
        <fullName evidence="6">LysR family transcriptional regulator</fullName>
    </submittedName>
</protein>
<dbReference type="Gene3D" id="3.40.190.10">
    <property type="entry name" value="Periplasmic binding protein-like II"/>
    <property type="match status" value="2"/>
</dbReference>
<proteinExistence type="inferred from homology"/>
<keyword evidence="7" id="KW-1185">Reference proteome</keyword>
<keyword evidence="4" id="KW-0804">Transcription</keyword>
<dbReference type="InterPro" id="IPR000847">
    <property type="entry name" value="LysR_HTH_N"/>
</dbReference>
<dbReference type="InterPro" id="IPR050389">
    <property type="entry name" value="LysR-type_TF"/>
</dbReference>
<organism evidence="6 7">
    <name type="scientific">Motilimonas cestriensis</name>
    <dbReference type="NCBI Taxonomy" id="2742685"/>
    <lineage>
        <taxon>Bacteria</taxon>
        <taxon>Pseudomonadati</taxon>
        <taxon>Pseudomonadota</taxon>
        <taxon>Gammaproteobacteria</taxon>
        <taxon>Alteromonadales</taxon>
        <taxon>Alteromonadales genera incertae sedis</taxon>
        <taxon>Motilimonas</taxon>
    </lineage>
</organism>
<evidence type="ECO:0000256" key="1">
    <source>
        <dbReference type="ARBA" id="ARBA00009437"/>
    </source>
</evidence>
<evidence type="ECO:0000256" key="3">
    <source>
        <dbReference type="ARBA" id="ARBA00023125"/>
    </source>
</evidence>
<dbReference type="InterPro" id="IPR037402">
    <property type="entry name" value="YidZ_PBP2"/>
</dbReference>
<dbReference type="PRINTS" id="PR00039">
    <property type="entry name" value="HTHLYSR"/>
</dbReference>
<feature type="domain" description="HTH lysR-type" evidence="5">
    <location>
        <begin position="8"/>
        <end position="65"/>
    </location>
</feature>
<dbReference type="RefSeq" id="WP_233052589.1">
    <property type="nucleotide sequence ID" value="NZ_JAIMJA010000008.1"/>
</dbReference>
<evidence type="ECO:0000259" key="5">
    <source>
        <dbReference type="PROSITE" id="PS50931"/>
    </source>
</evidence>
<evidence type="ECO:0000256" key="2">
    <source>
        <dbReference type="ARBA" id="ARBA00023015"/>
    </source>
</evidence>